<protein>
    <submittedName>
        <fullName evidence="2">Uncharacterized protein</fullName>
    </submittedName>
</protein>
<dbReference type="AlphaFoldDB" id="A0A9Q0J8E9"/>
<comment type="caution">
    <text evidence="2">The sequence shown here is derived from an EMBL/GenBank/DDBJ whole genome shotgun (WGS) entry which is preliminary data.</text>
</comment>
<dbReference type="PANTHER" id="PTHR48213:SF1">
    <property type="entry name" value="PROSTATIC SPERMINE-BINDING-LIKE PROTEIN"/>
    <property type="match status" value="1"/>
</dbReference>
<accession>A0A9Q0J8E9</accession>
<keyword evidence="3" id="KW-1185">Reference proteome</keyword>
<evidence type="ECO:0000256" key="1">
    <source>
        <dbReference type="SAM" id="MobiDB-lite"/>
    </source>
</evidence>
<feature type="compositionally biased region" description="Acidic residues" evidence="1">
    <location>
        <begin position="104"/>
        <end position="132"/>
    </location>
</feature>
<name>A0A9Q0J8E9_9ROSI</name>
<dbReference type="OrthoDB" id="1719291at2759"/>
<evidence type="ECO:0000313" key="2">
    <source>
        <dbReference type="EMBL" id="KAJ4832154.1"/>
    </source>
</evidence>
<dbReference type="EMBL" id="JAKUCV010005187">
    <property type="protein sequence ID" value="KAJ4832154.1"/>
    <property type="molecule type" value="Genomic_DNA"/>
</dbReference>
<reference evidence="2" key="1">
    <citation type="submission" date="2022-02" db="EMBL/GenBank/DDBJ databases">
        <authorList>
            <person name="Henning P.M."/>
            <person name="McCubbin A.G."/>
            <person name="Shore J.S."/>
        </authorList>
    </citation>
    <scope>NUCLEOTIDE SEQUENCE</scope>
    <source>
        <strain evidence="2">F60SS</strain>
        <tissue evidence="2">Leaves</tissue>
    </source>
</reference>
<dbReference type="Proteomes" id="UP001141552">
    <property type="component" value="Unassembled WGS sequence"/>
</dbReference>
<dbReference type="PANTHER" id="PTHR48213">
    <property type="entry name" value="VID27-LIKE PROTEIN"/>
    <property type="match status" value="1"/>
</dbReference>
<organism evidence="2 3">
    <name type="scientific">Turnera subulata</name>
    <dbReference type="NCBI Taxonomy" id="218843"/>
    <lineage>
        <taxon>Eukaryota</taxon>
        <taxon>Viridiplantae</taxon>
        <taxon>Streptophyta</taxon>
        <taxon>Embryophyta</taxon>
        <taxon>Tracheophyta</taxon>
        <taxon>Spermatophyta</taxon>
        <taxon>Magnoliopsida</taxon>
        <taxon>eudicotyledons</taxon>
        <taxon>Gunneridae</taxon>
        <taxon>Pentapetalae</taxon>
        <taxon>rosids</taxon>
        <taxon>fabids</taxon>
        <taxon>Malpighiales</taxon>
        <taxon>Passifloraceae</taxon>
        <taxon>Turnera</taxon>
    </lineage>
</organism>
<evidence type="ECO:0000313" key="3">
    <source>
        <dbReference type="Proteomes" id="UP001141552"/>
    </source>
</evidence>
<gene>
    <name evidence="2" type="ORF">Tsubulata_015998</name>
</gene>
<proteinExistence type="predicted"/>
<sequence length="188" mass="21347">MKPLFQSEQEDFIVVEDQDWELIDRFDADSDTDSLHSVENGFLSWNTFTAPDSPEPDQEFHSENTLQALDPIEQLIPSLDYVGRDREAYYVEPLVFSAGVSDEYGGDGDVDDEEEEDEVVDDDGEDDGYGYGLDDELVPWQVSAKLGRQRMRKLGKRVFAKMSHASRNQYRYVKPGCVRGKHGLGIKA</sequence>
<feature type="region of interest" description="Disordered" evidence="1">
    <location>
        <begin position="99"/>
        <end position="132"/>
    </location>
</feature>
<reference evidence="2" key="2">
    <citation type="journal article" date="2023" name="Plants (Basel)">
        <title>Annotation of the Turnera subulata (Passifloraceae) Draft Genome Reveals the S-Locus Evolved after the Divergence of Turneroideae from Passifloroideae in a Stepwise Manner.</title>
        <authorList>
            <person name="Henning P.M."/>
            <person name="Roalson E.H."/>
            <person name="Mir W."/>
            <person name="McCubbin A.G."/>
            <person name="Shore J.S."/>
        </authorList>
    </citation>
    <scope>NUCLEOTIDE SEQUENCE</scope>
    <source>
        <strain evidence="2">F60SS</strain>
    </source>
</reference>